<sequence length="222" mass="25831">MSTSTVPLFHELDTYDKLKFLMVRVHDAFKLGYHNILQHLDTPPLDDLPNFIGYSTAWAQNIVDHHDTEEALLFPFLSKHLNMDGEIEQHKVMHAALDDFIAFLHDPRNVQPDTFDADAMRTKLVALKDPLFTHLDEEVSHIGRENVQVFDRAEVEDICVQLDKYAQAHGNPWTEVPYMLSHIAPPYHGTFPEMPWVVRKLMVPVFAFRYRGYWKYSPYPVA</sequence>
<dbReference type="AlphaFoldDB" id="A0A165QA68"/>
<dbReference type="InterPro" id="IPR053206">
    <property type="entry name" value="Dimeric_xanthone_biosynth"/>
</dbReference>
<evidence type="ECO:0000313" key="2">
    <source>
        <dbReference type="EMBL" id="KZW03313.1"/>
    </source>
</evidence>
<dbReference type="PANTHER" id="PTHR38048">
    <property type="entry name" value="EXPRESSED PROTEIN"/>
    <property type="match status" value="1"/>
</dbReference>
<evidence type="ECO:0000259" key="1">
    <source>
        <dbReference type="Pfam" id="PF01814"/>
    </source>
</evidence>
<organism evidence="2 3">
    <name type="scientific">Exidia glandulosa HHB12029</name>
    <dbReference type="NCBI Taxonomy" id="1314781"/>
    <lineage>
        <taxon>Eukaryota</taxon>
        <taxon>Fungi</taxon>
        <taxon>Dikarya</taxon>
        <taxon>Basidiomycota</taxon>
        <taxon>Agaricomycotina</taxon>
        <taxon>Agaricomycetes</taxon>
        <taxon>Auriculariales</taxon>
        <taxon>Exidiaceae</taxon>
        <taxon>Exidia</taxon>
    </lineage>
</organism>
<dbReference type="OrthoDB" id="58416at2759"/>
<dbReference type="Gene3D" id="1.20.120.520">
    <property type="entry name" value="nmb1532 protein domain like"/>
    <property type="match status" value="1"/>
</dbReference>
<accession>A0A165QA68</accession>
<evidence type="ECO:0000313" key="3">
    <source>
        <dbReference type="Proteomes" id="UP000077266"/>
    </source>
</evidence>
<dbReference type="InterPro" id="IPR012312">
    <property type="entry name" value="Hemerythrin-like"/>
</dbReference>
<dbReference type="Pfam" id="PF01814">
    <property type="entry name" value="Hemerythrin"/>
    <property type="match status" value="1"/>
</dbReference>
<dbReference type="Proteomes" id="UP000077266">
    <property type="component" value="Unassembled WGS sequence"/>
</dbReference>
<reference evidence="2 3" key="1">
    <citation type="journal article" date="2016" name="Mol. Biol. Evol.">
        <title>Comparative Genomics of Early-Diverging Mushroom-Forming Fungi Provides Insights into the Origins of Lignocellulose Decay Capabilities.</title>
        <authorList>
            <person name="Nagy L.G."/>
            <person name="Riley R."/>
            <person name="Tritt A."/>
            <person name="Adam C."/>
            <person name="Daum C."/>
            <person name="Floudas D."/>
            <person name="Sun H."/>
            <person name="Yadav J.S."/>
            <person name="Pangilinan J."/>
            <person name="Larsson K.H."/>
            <person name="Matsuura K."/>
            <person name="Barry K."/>
            <person name="Labutti K."/>
            <person name="Kuo R."/>
            <person name="Ohm R.A."/>
            <person name="Bhattacharya S.S."/>
            <person name="Shirouzu T."/>
            <person name="Yoshinaga Y."/>
            <person name="Martin F.M."/>
            <person name="Grigoriev I.V."/>
            <person name="Hibbett D.S."/>
        </authorList>
    </citation>
    <scope>NUCLEOTIDE SEQUENCE [LARGE SCALE GENOMIC DNA]</scope>
    <source>
        <strain evidence="2 3">HHB12029</strain>
    </source>
</reference>
<name>A0A165QA68_EXIGL</name>
<feature type="domain" description="Hemerythrin-like" evidence="1">
    <location>
        <begin position="22"/>
        <end position="139"/>
    </location>
</feature>
<dbReference type="InParanoid" id="A0A165QA68"/>
<dbReference type="PANTHER" id="PTHR38048:SF2">
    <property type="entry name" value="HEMERYTHRIN-LIKE DOMAIN-CONTAINING PROTEIN"/>
    <property type="match status" value="1"/>
</dbReference>
<protein>
    <recommendedName>
        <fullName evidence="1">Hemerythrin-like domain-containing protein</fullName>
    </recommendedName>
</protein>
<proteinExistence type="predicted"/>
<keyword evidence="3" id="KW-1185">Reference proteome</keyword>
<gene>
    <name evidence="2" type="ORF">EXIGLDRAFT_246110</name>
</gene>
<dbReference type="EMBL" id="KV425884">
    <property type="protein sequence ID" value="KZW03313.1"/>
    <property type="molecule type" value="Genomic_DNA"/>
</dbReference>